<comment type="cofactor">
    <cofactor evidence="1">
        <name>pyridoxal 5'-phosphate</name>
        <dbReference type="ChEBI" id="CHEBI:597326"/>
    </cofactor>
</comment>
<organism evidence="6 7">
    <name type="scientific">Candidatus Marinarcus aquaticus</name>
    <dbReference type="NCBI Taxonomy" id="2044504"/>
    <lineage>
        <taxon>Bacteria</taxon>
        <taxon>Pseudomonadati</taxon>
        <taxon>Campylobacterota</taxon>
        <taxon>Epsilonproteobacteria</taxon>
        <taxon>Campylobacterales</taxon>
        <taxon>Arcobacteraceae</taxon>
        <taxon>Candidatus Marinarcus</taxon>
    </lineage>
</organism>
<sequence>MKRSFIREILESIDEETISFAGGLPNEALFPLKDIEKSAMNVLQNSKVLQYSLSNGLKSLREKIAQYYNDEGFETSADNILITTGSQQAMFIIAKYFEQKSITIEEPSYLGAMNIFRMNKLDMKPVALEADGIDIKAFQKSLEETKLAYLIPDFQNPYSSTYSQVKRNTVAYLIKENDAYLIEDSPYSELFFTSKKRTISSMIPNNSFHLGSFSKTFAPSLRIGWVRANEELIHELMKIKESIDLHSCGLSQAILNDYLSDSQLFKQHLQTIRNDYKDKMEYFSSCLKAILPEFKFKQPKGGMFIYGYIENVDTKKLVFEALKHKVVFVPGSEFYLDKSSCNEIRFNFTHSTKEEVKEGLIRLKRLIKGEL</sequence>
<keyword evidence="2 6" id="KW-0032">Aminotransferase</keyword>
<dbReference type="OrthoDB" id="9808770at2"/>
<evidence type="ECO:0000256" key="1">
    <source>
        <dbReference type="ARBA" id="ARBA00001933"/>
    </source>
</evidence>
<dbReference type="GO" id="GO:0008483">
    <property type="term" value="F:transaminase activity"/>
    <property type="evidence" value="ECO:0007669"/>
    <property type="project" value="UniProtKB-KW"/>
</dbReference>
<dbReference type="Pfam" id="PF00155">
    <property type="entry name" value="Aminotran_1_2"/>
    <property type="match status" value="1"/>
</dbReference>
<dbReference type="InterPro" id="IPR015421">
    <property type="entry name" value="PyrdxlP-dep_Trfase_major"/>
</dbReference>
<keyword evidence="3 6" id="KW-0808">Transferase</keyword>
<dbReference type="InterPro" id="IPR015424">
    <property type="entry name" value="PyrdxlP-dep_Trfase"/>
</dbReference>
<dbReference type="PANTHER" id="PTHR42790:SF19">
    <property type="entry name" value="KYNURENINE_ALPHA-AMINOADIPATE AMINOTRANSFERASE, MITOCHONDRIAL"/>
    <property type="match status" value="1"/>
</dbReference>
<keyword evidence="4" id="KW-0663">Pyridoxal phosphate</keyword>
<comment type="caution">
    <text evidence="6">The sequence shown here is derived from an EMBL/GenBank/DDBJ whole genome shotgun (WGS) entry which is preliminary data.</text>
</comment>
<name>A0A4Q0XSM7_9BACT</name>
<dbReference type="GO" id="GO:1901605">
    <property type="term" value="P:alpha-amino acid metabolic process"/>
    <property type="evidence" value="ECO:0007669"/>
    <property type="project" value="TreeGrafter"/>
</dbReference>
<dbReference type="SUPFAM" id="SSF53383">
    <property type="entry name" value="PLP-dependent transferases"/>
    <property type="match status" value="1"/>
</dbReference>
<evidence type="ECO:0000256" key="3">
    <source>
        <dbReference type="ARBA" id="ARBA00022679"/>
    </source>
</evidence>
<dbReference type="InterPro" id="IPR050859">
    <property type="entry name" value="Class-I_PLP-dep_aminotransf"/>
</dbReference>
<dbReference type="AlphaFoldDB" id="A0A4Q0XSM7"/>
<evidence type="ECO:0000313" key="7">
    <source>
        <dbReference type="Proteomes" id="UP000290657"/>
    </source>
</evidence>
<dbReference type="CDD" id="cd00609">
    <property type="entry name" value="AAT_like"/>
    <property type="match status" value="1"/>
</dbReference>
<dbReference type="Gene3D" id="3.90.1150.10">
    <property type="entry name" value="Aspartate Aminotransferase, domain 1"/>
    <property type="match status" value="1"/>
</dbReference>
<evidence type="ECO:0000256" key="4">
    <source>
        <dbReference type="ARBA" id="ARBA00022898"/>
    </source>
</evidence>
<evidence type="ECO:0000256" key="2">
    <source>
        <dbReference type="ARBA" id="ARBA00022576"/>
    </source>
</evidence>
<dbReference type="GO" id="GO:0030170">
    <property type="term" value="F:pyridoxal phosphate binding"/>
    <property type="evidence" value="ECO:0007669"/>
    <property type="project" value="InterPro"/>
</dbReference>
<dbReference type="InterPro" id="IPR004839">
    <property type="entry name" value="Aminotransferase_I/II_large"/>
</dbReference>
<gene>
    <name evidence="6" type="ORF">CRV04_04795</name>
</gene>
<evidence type="ECO:0000313" key="6">
    <source>
        <dbReference type="EMBL" id="RXJ60322.1"/>
    </source>
</evidence>
<dbReference type="Proteomes" id="UP000290657">
    <property type="component" value="Unassembled WGS sequence"/>
</dbReference>
<dbReference type="RefSeq" id="WP_128995671.1">
    <property type="nucleotide sequence ID" value="NZ_PDKN01000002.1"/>
</dbReference>
<protein>
    <submittedName>
        <fullName evidence="6">Aminotransferase class I</fullName>
    </submittedName>
</protein>
<dbReference type="Gene3D" id="3.40.640.10">
    <property type="entry name" value="Type I PLP-dependent aspartate aminotransferase-like (Major domain)"/>
    <property type="match status" value="1"/>
</dbReference>
<dbReference type="PANTHER" id="PTHR42790">
    <property type="entry name" value="AMINOTRANSFERASE"/>
    <property type="match status" value="1"/>
</dbReference>
<accession>A0A4Q0XSM7</accession>
<reference evidence="6 7" key="1">
    <citation type="submission" date="2017-10" db="EMBL/GenBank/DDBJ databases">
        <title>Genomics of the genus Arcobacter.</title>
        <authorList>
            <person name="Perez-Cataluna A."/>
            <person name="Figueras M.J."/>
        </authorList>
    </citation>
    <scope>NUCLEOTIDE SEQUENCE [LARGE SCALE GENOMIC DNA]</scope>
    <source>
        <strain evidence="6 7">CECT 8987</strain>
    </source>
</reference>
<dbReference type="InterPro" id="IPR015422">
    <property type="entry name" value="PyrdxlP-dep_Trfase_small"/>
</dbReference>
<keyword evidence="7" id="KW-1185">Reference proteome</keyword>
<proteinExistence type="predicted"/>
<feature type="domain" description="Aminotransferase class I/classII large" evidence="5">
    <location>
        <begin position="31"/>
        <end position="360"/>
    </location>
</feature>
<dbReference type="EMBL" id="PDKN01000002">
    <property type="protein sequence ID" value="RXJ60322.1"/>
    <property type="molecule type" value="Genomic_DNA"/>
</dbReference>
<evidence type="ECO:0000259" key="5">
    <source>
        <dbReference type="Pfam" id="PF00155"/>
    </source>
</evidence>